<dbReference type="PANTHER" id="PTHR33542">
    <property type="entry name" value="SIROHYDROCHLORIN FERROCHELATASE, CHLOROPLASTIC"/>
    <property type="match status" value="1"/>
</dbReference>
<evidence type="ECO:0000256" key="1">
    <source>
        <dbReference type="ARBA" id="ARBA00022723"/>
    </source>
</evidence>
<keyword evidence="2" id="KW-0456">Lyase</keyword>
<proteinExistence type="predicted"/>
<dbReference type="GO" id="GO:0016829">
    <property type="term" value="F:lyase activity"/>
    <property type="evidence" value="ECO:0007669"/>
    <property type="project" value="UniProtKB-KW"/>
</dbReference>
<gene>
    <name evidence="3" type="ORF">BECKLPF1236A_GA0070988_103475</name>
    <name evidence="4" type="ORF">BECKLPF1236C_GA0070990_103545</name>
</gene>
<evidence type="ECO:0000256" key="2">
    <source>
        <dbReference type="ARBA" id="ARBA00023239"/>
    </source>
</evidence>
<dbReference type="PANTHER" id="PTHR33542:SF3">
    <property type="entry name" value="SIROHYDROCHLORIN FERROCHELATASE, CHLOROPLASTIC"/>
    <property type="match status" value="1"/>
</dbReference>
<protein>
    <submittedName>
        <fullName evidence="4">CbiX protein</fullName>
    </submittedName>
</protein>
<reference evidence="4" key="1">
    <citation type="submission" date="2019-02" db="EMBL/GenBank/DDBJ databases">
        <authorList>
            <person name="Gruber-Vodicka R. H."/>
            <person name="Seah K. B. B."/>
        </authorList>
    </citation>
    <scope>NUCLEOTIDE SEQUENCE</scope>
    <source>
        <strain evidence="3">BECK_S312</strain>
        <strain evidence="4">BECK_S426</strain>
    </source>
</reference>
<dbReference type="Gene3D" id="3.40.50.1400">
    <property type="match status" value="1"/>
</dbReference>
<dbReference type="EMBL" id="CAADFP010000354">
    <property type="protein sequence ID" value="VFK35278.1"/>
    <property type="molecule type" value="Genomic_DNA"/>
</dbReference>
<sequence>MEFLYAAHLGTCEPILAILKRRLDQAMGELQVPDPQNTGIILLARGSSDRVANGHVAEMARWLFESGEHDLVDIAFTGVTHPRLERVAQQQVRLGMMQIIILPYYLFTGRLIERTKHQAANLQRQYPHIRFARGEYFGFEEEIFQLLEQRIQAL</sequence>
<dbReference type="InterPro" id="IPR050963">
    <property type="entry name" value="Sirohydro_Cobaltochel/CbiX"/>
</dbReference>
<dbReference type="SUPFAM" id="SSF53800">
    <property type="entry name" value="Chelatase"/>
    <property type="match status" value="1"/>
</dbReference>
<dbReference type="AlphaFoldDB" id="A0A450Y161"/>
<evidence type="ECO:0000313" key="3">
    <source>
        <dbReference type="EMBL" id="VFK22489.1"/>
    </source>
</evidence>
<keyword evidence="1" id="KW-0479">Metal-binding</keyword>
<accession>A0A450Y161</accession>
<evidence type="ECO:0000313" key="4">
    <source>
        <dbReference type="EMBL" id="VFK35278.1"/>
    </source>
</evidence>
<dbReference type="InterPro" id="IPR002762">
    <property type="entry name" value="CbiX-like"/>
</dbReference>
<dbReference type="CDD" id="cd03414">
    <property type="entry name" value="CbiX_SirB_C"/>
    <property type="match status" value="1"/>
</dbReference>
<dbReference type="GO" id="GO:0046872">
    <property type="term" value="F:metal ion binding"/>
    <property type="evidence" value="ECO:0007669"/>
    <property type="project" value="UniProtKB-KW"/>
</dbReference>
<dbReference type="Pfam" id="PF01903">
    <property type="entry name" value="CbiX"/>
    <property type="match status" value="1"/>
</dbReference>
<dbReference type="EMBL" id="CAADFM010000347">
    <property type="protein sequence ID" value="VFK22489.1"/>
    <property type="molecule type" value="Genomic_DNA"/>
</dbReference>
<organism evidence="4">
    <name type="scientific">Candidatus Kentrum sp. LPFa</name>
    <dbReference type="NCBI Taxonomy" id="2126335"/>
    <lineage>
        <taxon>Bacteria</taxon>
        <taxon>Pseudomonadati</taxon>
        <taxon>Pseudomonadota</taxon>
        <taxon>Gammaproteobacteria</taxon>
        <taxon>Candidatus Kentrum</taxon>
    </lineage>
</organism>
<name>A0A450Y161_9GAMM</name>